<accession>A0A090VK42</accession>
<evidence type="ECO:0000259" key="4">
    <source>
        <dbReference type="PROSITE" id="PS01124"/>
    </source>
</evidence>
<dbReference type="InterPro" id="IPR046532">
    <property type="entry name" value="DUF6597"/>
</dbReference>
<protein>
    <submittedName>
        <fullName evidence="5">Transcriptional regulator</fullName>
    </submittedName>
</protein>
<gene>
    <name evidence="5" type="ORF">JCM19300_413</name>
</gene>
<dbReference type="Pfam" id="PF20240">
    <property type="entry name" value="DUF6597"/>
    <property type="match status" value="1"/>
</dbReference>
<proteinExistence type="predicted"/>
<dbReference type="InterPro" id="IPR018060">
    <property type="entry name" value="HTH_AraC"/>
</dbReference>
<evidence type="ECO:0000256" key="1">
    <source>
        <dbReference type="ARBA" id="ARBA00023015"/>
    </source>
</evidence>
<reference evidence="5 6" key="1">
    <citation type="journal article" date="2014" name="Genome Announc.">
        <title>Draft Genome Sequences of Marine Flavobacterium Algibacter lectus Strains SS8 and NR4.</title>
        <authorList>
            <person name="Takatani N."/>
            <person name="Nakanishi M."/>
            <person name="Meirelles P."/>
            <person name="Mino S."/>
            <person name="Suda W."/>
            <person name="Oshima K."/>
            <person name="Hattori M."/>
            <person name="Ohkuma M."/>
            <person name="Hosokawa M."/>
            <person name="Miyashita K."/>
            <person name="Thompson F.L."/>
            <person name="Niwa A."/>
            <person name="Sawabe T."/>
            <person name="Sawabe T."/>
        </authorList>
    </citation>
    <scope>NUCLEOTIDE SEQUENCE [LARGE SCALE GENOMIC DNA]</scope>
    <source>
        <strain evidence="5 6">JCM 19300</strain>
    </source>
</reference>
<organism evidence="5 6">
    <name type="scientific">Algibacter lectus</name>
    <dbReference type="NCBI Taxonomy" id="221126"/>
    <lineage>
        <taxon>Bacteria</taxon>
        <taxon>Pseudomonadati</taxon>
        <taxon>Bacteroidota</taxon>
        <taxon>Flavobacteriia</taxon>
        <taxon>Flavobacteriales</taxon>
        <taxon>Flavobacteriaceae</taxon>
        <taxon>Algibacter</taxon>
    </lineage>
</organism>
<dbReference type="GO" id="GO:0003700">
    <property type="term" value="F:DNA-binding transcription factor activity"/>
    <property type="evidence" value="ECO:0007669"/>
    <property type="project" value="InterPro"/>
</dbReference>
<keyword evidence="3" id="KW-0804">Transcription</keyword>
<dbReference type="GO" id="GO:0043565">
    <property type="term" value="F:sequence-specific DNA binding"/>
    <property type="evidence" value="ECO:0007669"/>
    <property type="project" value="InterPro"/>
</dbReference>
<dbReference type="SMART" id="SM00342">
    <property type="entry name" value="HTH_ARAC"/>
    <property type="match status" value="1"/>
</dbReference>
<evidence type="ECO:0000256" key="3">
    <source>
        <dbReference type="ARBA" id="ARBA00023163"/>
    </source>
</evidence>
<dbReference type="EMBL" id="BBNQ01000036">
    <property type="protein sequence ID" value="GAL65115.1"/>
    <property type="molecule type" value="Genomic_DNA"/>
</dbReference>
<keyword evidence="2" id="KW-0238">DNA-binding</keyword>
<dbReference type="PANTHER" id="PTHR46796:SF13">
    <property type="entry name" value="HTH-TYPE TRANSCRIPTIONAL ACTIVATOR RHAS"/>
    <property type="match status" value="1"/>
</dbReference>
<dbReference type="PANTHER" id="PTHR46796">
    <property type="entry name" value="HTH-TYPE TRANSCRIPTIONAL ACTIVATOR RHAS-RELATED"/>
    <property type="match status" value="1"/>
</dbReference>
<dbReference type="RefSeq" id="WP_042507032.1">
    <property type="nucleotide sequence ID" value="NZ_BBNQ01000036.1"/>
</dbReference>
<dbReference type="Proteomes" id="UP000029644">
    <property type="component" value="Unassembled WGS sequence"/>
</dbReference>
<dbReference type="Gene3D" id="1.10.10.60">
    <property type="entry name" value="Homeodomain-like"/>
    <property type="match status" value="1"/>
</dbReference>
<feature type="domain" description="HTH araC/xylS-type" evidence="4">
    <location>
        <begin position="158"/>
        <end position="260"/>
    </location>
</feature>
<dbReference type="InterPro" id="IPR050204">
    <property type="entry name" value="AraC_XylS_family_regulators"/>
</dbReference>
<name>A0A090VK42_9FLAO</name>
<comment type="caution">
    <text evidence="5">The sequence shown here is derived from an EMBL/GenBank/DDBJ whole genome shotgun (WGS) entry which is preliminary data.</text>
</comment>
<evidence type="ECO:0000256" key="2">
    <source>
        <dbReference type="ARBA" id="ARBA00023125"/>
    </source>
</evidence>
<evidence type="ECO:0000313" key="6">
    <source>
        <dbReference type="Proteomes" id="UP000029644"/>
    </source>
</evidence>
<keyword evidence="1" id="KW-0805">Transcription regulation</keyword>
<dbReference type="SUPFAM" id="SSF46689">
    <property type="entry name" value="Homeodomain-like"/>
    <property type="match status" value="1"/>
</dbReference>
<dbReference type="PROSITE" id="PS01124">
    <property type="entry name" value="HTH_ARAC_FAMILY_2"/>
    <property type="match status" value="1"/>
</dbReference>
<dbReference type="OrthoDB" id="323290at2"/>
<sequence>MDYQTFEPHSDLKSLVSCYWTLEVPKQSESQKQRIIPDGCIEMAFILGDDIKRYTSENEFILQPRSMVLGQTIEPFYIEPTGFVKTFAVRFYPYGIANFISEPISNLANKETPINKFFEKETADNLMQKIIQAENTKQRISIIEKFLIERINDEKTIDKIVKSTVDSLLSTNGSASINSILKEDLSKRRQLERNFKKQIGVSPKQLGKVIRLRTALKMLLNQKSENLTNIAYENEYFDQAHFIKDFREFTGINPKEFLTNENLTLSALFYK</sequence>
<dbReference type="Pfam" id="PF12833">
    <property type="entry name" value="HTH_18"/>
    <property type="match status" value="1"/>
</dbReference>
<evidence type="ECO:0000313" key="5">
    <source>
        <dbReference type="EMBL" id="GAL65115.1"/>
    </source>
</evidence>
<dbReference type="AlphaFoldDB" id="A0A090VK42"/>
<dbReference type="InterPro" id="IPR009057">
    <property type="entry name" value="Homeodomain-like_sf"/>
</dbReference>